<dbReference type="InterPro" id="IPR055222">
    <property type="entry name" value="PRISE-like_Rossmann-fold"/>
</dbReference>
<dbReference type="Proteomes" id="UP000248961">
    <property type="component" value="Unassembled WGS sequence"/>
</dbReference>
<dbReference type="OrthoDB" id="1731983at2759"/>
<dbReference type="PANTHER" id="PTHR32487">
    <property type="entry name" value="3-OXO-DELTA(4,5)-STEROID 5-BETA-REDUCTASE"/>
    <property type="match status" value="1"/>
</dbReference>
<evidence type="ECO:0000259" key="1">
    <source>
        <dbReference type="Pfam" id="PF22917"/>
    </source>
</evidence>
<evidence type="ECO:0000313" key="2">
    <source>
        <dbReference type="EMBL" id="RAL15863.1"/>
    </source>
</evidence>
<evidence type="ECO:0000313" key="3">
    <source>
        <dbReference type="Proteomes" id="UP000248961"/>
    </source>
</evidence>
<feature type="domain" description="PRISE-like Rossmann-fold" evidence="1">
    <location>
        <begin position="53"/>
        <end position="112"/>
    </location>
</feature>
<feature type="domain" description="PRISE-like Rossmann-fold" evidence="1">
    <location>
        <begin position="117"/>
        <end position="263"/>
    </location>
</feature>
<dbReference type="Pfam" id="PF22917">
    <property type="entry name" value="PRISE"/>
    <property type="match status" value="2"/>
</dbReference>
<proteinExistence type="predicted"/>
<dbReference type="PANTHER" id="PTHR32487:SF8">
    <property type="entry name" value="NAD-DEPENDENT EPIMERASE_DEHYDRATASE DOMAIN-CONTAINING PROTEIN"/>
    <property type="match status" value="1"/>
</dbReference>
<dbReference type="Gene3D" id="3.40.50.720">
    <property type="entry name" value="NAD(P)-binding Rossmann-like Domain"/>
    <property type="match status" value="1"/>
</dbReference>
<keyword evidence="3" id="KW-1185">Reference proteome</keyword>
<name>A0A395I9G3_ASPHC</name>
<sequence length="266" mass="30234">MDAVAEQIKAKIKKVETVNSVFFYVYIQTDNFESLKKVNPQILRTAIEAISAGLPRIPEPWSSKIFYYNQYDLLMELSQRQKKWTFSEFRPDGIVGFAPGSNAMNMAHGIGHGYHASHSDTFQDIPSKMKIFAALNRDRCGHGSSFNAADGEAVSWVQVWPGLCEYFGLVGCEPADGEQKASMQEFVEGHMDTWKALVERYELKKGSVEAQSWDHVHFMLVDFDFDRQYSPSRARAAGFQDSIDTVEGYRVVFDRMVSARLIPSFR</sequence>
<protein>
    <recommendedName>
        <fullName evidence="1">PRISE-like Rossmann-fold domain-containing protein</fullName>
    </recommendedName>
</protein>
<dbReference type="RefSeq" id="XP_025555017.1">
    <property type="nucleotide sequence ID" value="XM_025696700.1"/>
</dbReference>
<accession>A0A395I9G3</accession>
<dbReference type="STRING" id="1450537.A0A395I9G3"/>
<dbReference type="GeneID" id="37200989"/>
<organism evidence="2 3">
    <name type="scientific">Aspergillus homomorphus (strain CBS 101889)</name>
    <dbReference type="NCBI Taxonomy" id="1450537"/>
    <lineage>
        <taxon>Eukaryota</taxon>
        <taxon>Fungi</taxon>
        <taxon>Dikarya</taxon>
        <taxon>Ascomycota</taxon>
        <taxon>Pezizomycotina</taxon>
        <taxon>Eurotiomycetes</taxon>
        <taxon>Eurotiomycetidae</taxon>
        <taxon>Eurotiales</taxon>
        <taxon>Aspergillaceae</taxon>
        <taxon>Aspergillus</taxon>
        <taxon>Aspergillus subgen. Circumdati</taxon>
    </lineage>
</organism>
<gene>
    <name evidence="2" type="ORF">BO97DRAFT_421113</name>
</gene>
<reference evidence="2 3" key="1">
    <citation type="submission" date="2018-02" db="EMBL/GenBank/DDBJ databases">
        <title>The genomes of Aspergillus section Nigri reveals drivers in fungal speciation.</title>
        <authorList>
            <consortium name="DOE Joint Genome Institute"/>
            <person name="Vesth T.C."/>
            <person name="Nybo J."/>
            <person name="Theobald S."/>
            <person name="Brandl J."/>
            <person name="Frisvad J.C."/>
            <person name="Nielsen K.F."/>
            <person name="Lyhne E.K."/>
            <person name="Kogle M.E."/>
            <person name="Kuo A."/>
            <person name="Riley R."/>
            <person name="Clum A."/>
            <person name="Nolan M."/>
            <person name="Lipzen A."/>
            <person name="Salamov A."/>
            <person name="Henrissat B."/>
            <person name="Wiebenga A."/>
            <person name="De vries R.P."/>
            <person name="Grigoriev I.V."/>
            <person name="Mortensen U.H."/>
            <person name="Andersen M.R."/>
            <person name="Baker S.E."/>
        </authorList>
    </citation>
    <scope>NUCLEOTIDE SEQUENCE [LARGE SCALE GENOMIC DNA]</scope>
    <source>
        <strain evidence="2 3">CBS 101889</strain>
    </source>
</reference>
<dbReference type="EMBL" id="KZ824270">
    <property type="protein sequence ID" value="RAL15863.1"/>
    <property type="molecule type" value="Genomic_DNA"/>
</dbReference>
<dbReference type="AlphaFoldDB" id="A0A395I9G3"/>
<dbReference type="VEuPathDB" id="FungiDB:BO97DRAFT_421113"/>